<dbReference type="InterPro" id="IPR001647">
    <property type="entry name" value="HTH_TetR"/>
</dbReference>
<dbReference type="Gene3D" id="1.10.10.60">
    <property type="entry name" value="Homeodomain-like"/>
    <property type="match status" value="1"/>
</dbReference>
<evidence type="ECO:0000256" key="2">
    <source>
        <dbReference type="ARBA" id="ARBA00023125"/>
    </source>
</evidence>
<keyword evidence="2 4" id="KW-0238">DNA-binding</keyword>
<organism evidence="6">
    <name type="scientific">Ralstonia pickettii (strain 12J)</name>
    <dbReference type="NCBI Taxonomy" id="402626"/>
    <lineage>
        <taxon>Bacteria</taxon>
        <taxon>Pseudomonadati</taxon>
        <taxon>Pseudomonadota</taxon>
        <taxon>Betaproteobacteria</taxon>
        <taxon>Burkholderiales</taxon>
        <taxon>Burkholderiaceae</taxon>
        <taxon>Ralstonia</taxon>
    </lineage>
</organism>
<evidence type="ECO:0000256" key="3">
    <source>
        <dbReference type="ARBA" id="ARBA00023163"/>
    </source>
</evidence>
<dbReference type="STRING" id="402626.Rpic_4611"/>
<feature type="domain" description="HTH tetR-type" evidence="5">
    <location>
        <begin position="187"/>
        <end position="247"/>
    </location>
</feature>
<dbReference type="PROSITE" id="PS50977">
    <property type="entry name" value="HTH_TETR_2"/>
    <property type="match status" value="1"/>
</dbReference>
<dbReference type="InterPro" id="IPR009057">
    <property type="entry name" value="Homeodomain-like_sf"/>
</dbReference>
<dbReference type="KEGG" id="rpi:Rpic_4611"/>
<dbReference type="InterPro" id="IPR011075">
    <property type="entry name" value="TetR_C"/>
</dbReference>
<evidence type="ECO:0000256" key="4">
    <source>
        <dbReference type="PROSITE-ProRule" id="PRU00335"/>
    </source>
</evidence>
<dbReference type="PANTHER" id="PTHR47506">
    <property type="entry name" value="TRANSCRIPTIONAL REGULATORY PROTEIN"/>
    <property type="match status" value="1"/>
</dbReference>
<dbReference type="Pfam" id="PF16925">
    <property type="entry name" value="TetR_C_13"/>
    <property type="match status" value="1"/>
</dbReference>
<sequence>MCISFRRRPLPPCYRMATMRAAETHAWTHCSHPAYRRDGGCSGLLPPTHVNAQHTVASPAFAGHIDLRPHRIDRMGFEQARVALAVGADACRNASVEVGPGEGTALRIRPFNERPGRQGTDSLTWLDKRKCLEHAMAHVVGTQAGAEQPIARLPIARVTGWTSGFGTLVPQLRATPSSTPMAARPVQFEREDALQLALQTFWRHGYEATPVAALADTMGLSKSSLYNSFGSKRDLLLEVIAKYAEARSAAIRRASESPGRLERLQELLVAGTADNDDGQGCLLVNMATELAAHDDDVRQSVRAGFFTMAQAFGQLLIAGKQAGEFDERLDATKTAQRLLNTAVGLCVLTKAGFSALELSPVIEHLLADLRA</sequence>
<evidence type="ECO:0000256" key="1">
    <source>
        <dbReference type="ARBA" id="ARBA00023015"/>
    </source>
</evidence>
<dbReference type="eggNOG" id="COG1309">
    <property type="taxonomic scope" value="Bacteria"/>
</dbReference>
<dbReference type="GO" id="GO:0003677">
    <property type="term" value="F:DNA binding"/>
    <property type="evidence" value="ECO:0007669"/>
    <property type="project" value="UniProtKB-UniRule"/>
</dbReference>
<evidence type="ECO:0000259" key="5">
    <source>
        <dbReference type="PROSITE" id="PS50977"/>
    </source>
</evidence>
<keyword evidence="3" id="KW-0804">Transcription</keyword>
<evidence type="ECO:0000313" key="6">
    <source>
        <dbReference type="EMBL" id="ACD29696.1"/>
    </source>
</evidence>
<gene>
    <name evidence="6" type="ordered locus">Rpic_4611</name>
</gene>
<dbReference type="PANTHER" id="PTHR47506:SF10">
    <property type="entry name" value="TRANSCRIPTIONAL REGULATORY PROTEIN"/>
    <property type="match status" value="1"/>
</dbReference>
<dbReference type="AlphaFoldDB" id="B2UJE5"/>
<dbReference type="Pfam" id="PF00440">
    <property type="entry name" value="TetR_N"/>
    <property type="match status" value="1"/>
</dbReference>
<dbReference type="PRINTS" id="PR00455">
    <property type="entry name" value="HTHTETR"/>
</dbReference>
<accession>B2UJE5</accession>
<dbReference type="InterPro" id="IPR036271">
    <property type="entry name" value="Tet_transcr_reg_TetR-rel_C_sf"/>
</dbReference>
<dbReference type="HOGENOM" id="CLU_745714_0_0_4"/>
<dbReference type="EMBL" id="CP001069">
    <property type="protein sequence ID" value="ACD29696.1"/>
    <property type="molecule type" value="Genomic_DNA"/>
</dbReference>
<dbReference type="SUPFAM" id="SSF48498">
    <property type="entry name" value="Tetracyclin repressor-like, C-terminal domain"/>
    <property type="match status" value="1"/>
</dbReference>
<protein>
    <submittedName>
        <fullName evidence="6">Transcriptional regulator, TetR family</fullName>
    </submittedName>
</protein>
<dbReference type="Gene3D" id="1.10.357.10">
    <property type="entry name" value="Tetracycline Repressor, domain 2"/>
    <property type="match status" value="1"/>
</dbReference>
<reference evidence="6" key="1">
    <citation type="submission" date="2008-05" db="EMBL/GenBank/DDBJ databases">
        <title>Complete sequence of chromosome2 of Ralstonia pickettii 12J.</title>
        <authorList>
            <consortium name="US DOE Joint Genome Institute"/>
            <person name="Lucas S."/>
            <person name="Copeland A."/>
            <person name="Lapidus A."/>
            <person name="Glavina del Rio T."/>
            <person name="Dalin E."/>
            <person name="Tice H."/>
            <person name="Bruce D."/>
            <person name="Goodwin L."/>
            <person name="Pitluck S."/>
            <person name="Meincke L."/>
            <person name="Brettin T."/>
            <person name="Detter J.C."/>
            <person name="Han C."/>
            <person name="Kuske C.R."/>
            <person name="Schmutz J."/>
            <person name="Larimer F."/>
            <person name="Land M."/>
            <person name="Hauser L."/>
            <person name="Kyrpides N."/>
            <person name="Mikhailova N."/>
            <person name="Marsh T."/>
            <person name="Richardson P."/>
        </authorList>
    </citation>
    <scope>NUCLEOTIDE SEQUENCE</scope>
    <source>
        <strain evidence="6">12J</strain>
    </source>
</reference>
<name>B2UJE5_RALPJ</name>
<proteinExistence type="predicted"/>
<feature type="DNA-binding region" description="H-T-H motif" evidence="4">
    <location>
        <begin position="210"/>
        <end position="229"/>
    </location>
</feature>
<dbReference type="SUPFAM" id="SSF46689">
    <property type="entry name" value="Homeodomain-like"/>
    <property type="match status" value="1"/>
</dbReference>
<keyword evidence="1" id="KW-0805">Transcription regulation</keyword>